<dbReference type="InterPro" id="IPR051326">
    <property type="entry name" value="Kynurenine-oxoglutarate_AT"/>
</dbReference>
<evidence type="ECO:0000256" key="1">
    <source>
        <dbReference type="ARBA" id="ARBA00001933"/>
    </source>
</evidence>
<gene>
    <name evidence="7" type="ORF">CARG_04395</name>
</gene>
<accession>U3GZ67</accession>
<sequence>MVVQRLSHLGETIFSTMTQLAIKHQAINLGQGFPDADGPAAMLERAQKEIASGNNQYAPGRGFPELRQAIADDRFRSYGAEYDPDTEVLVTVGATEGLTASILGLVEPGAEVIALEPYFDSYPAAVALAGASFVPVALEAHGTRFGVDEDALRAAITDKTAMIIINSPHNPTGTMLGARDLDAIARVAIEHDLLVLSDEVYEKLAFDEAHIPIASLSGMRERTITVSSAAKCFNVTGWKTGWALAPKDLIDGVLAAKQFMSFVGVSPVQLAVAYALDNESDWTEDLANSLQVRRDRLRSALEQAGMSTWDTLGGYYIVADVSALMDKYDVASAEDFCLGPLLDAGVVAIPVSAFASSKDASRFSHLVRFAFCKKDDVLEEAIRRLATL</sequence>
<organism evidence="7 8">
    <name type="scientific">Corynebacterium argentoratense DSM 44202</name>
    <dbReference type="NCBI Taxonomy" id="1348662"/>
    <lineage>
        <taxon>Bacteria</taxon>
        <taxon>Bacillati</taxon>
        <taxon>Actinomycetota</taxon>
        <taxon>Actinomycetes</taxon>
        <taxon>Mycobacteriales</taxon>
        <taxon>Corynebacteriaceae</taxon>
        <taxon>Corynebacterium</taxon>
    </lineage>
</organism>
<protein>
    <recommendedName>
        <fullName evidence="6">Aminotransferase class I/classII large domain-containing protein</fullName>
    </recommendedName>
</protein>
<dbReference type="Gene3D" id="3.90.1150.10">
    <property type="entry name" value="Aspartate Aminotransferase, domain 1"/>
    <property type="match status" value="1"/>
</dbReference>
<keyword evidence="8" id="KW-1185">Reference proteome</keyword>
<dbReference type="OrthoDB" id="9763453at2"/>
<dbReference type="Gene3D" id="3.40.640.10">
    <property type="entry name" value="Type I PLP-dependent aspartate aminotransferase-like (Major domain)"/>
    <property type="match status" value="1"/>
</dbReference>
<keyword evidence="3" id="KW-0032">Aminotransferase</keyword>
<dbReference type="FunFam" id="3.40.640.10:FF:000033">
    <property type="entry name" value="Aspartate aminotransferase"/>
    <property type="match status" value="1"/>
</dbReference>
<feature type="domain" description="Aminotransferase class I/classII large" evidence="6">
    <location>
        <begin position="26"/>
        <end position="385"/>
    </location>
</feature>
<keyword evidence="4" id="KW-0808">Transferase</keyword>
<dbReference type="NCBIfam" id="NF005855">
    <property type="entry name" value="PRK07777.1"/>
    <property type="match status" value="1"/>
</dbReference>
<dbReference type="RefSeq" id="WP_020976175.1">
    <property type="nucleotide sequence ID" value="NC_022198.1"/>
</dbReference>
<dbReference type="KEGG" id="caz:CARG_04395"/>
<name>U3GZ67_9CORY</name>
<dbReference type="Proteomes" id="UP000016943">
    <property type="component" value="Chromosome"/>
</dbReference>
<dbReference type="PATRIC" id="fig|1348662.3.peg.864"/>
<dbReference type="PANTHER" id="PTHR43807:SF20">
    <property type="entry name" value="FI04487P"/>
    <property type="match status" value="1"/>
</dbReference>
<reference evidence="7 8" key="1">
    <citation type="journal article" date="2013" name="Genome Announc.">
        <title>Whole-Genome Sequence of the Clinical Strain Corynebacterium argentoratense DSM 44202, Isolated from a Human Throat Specimen.</title>
        <authorList>
            <person name="Bomholt C."/>
            <person name="Glaub A."/>
            <person name="Gravermann K."/>
            <person name="Albersmeier A."/>
            <person name="Brinkrolf K."/>
            <person name="Ruckert C."/>
            <person name="Tauch A."/>
        </authorList>
    </citation>
    <scope>NUCLEOTIDE SEQUENCE [LARGE SCALE GENOMIC DNA]</scope>
    <source>
        <strain evidence="7">DSM 44202</strain>
    </source>
</reference>
<evidence type="ECO:0000259" key="6">
    <source>
        <dbReference type="Pfam" id="PF00155"/>
    </source>
</evidence>
<proteinExistence type="inferred from homology"/>
<dbReference type="SUPFAM" id="SSF53383">
    <property type="entry name" value="PLP-dependent transferases"/>
    <property type="match status" value="1"/>
</dbReference>
<evidence type="ECO:0000256" key="4">
    <source>
        <dbReference type="ARBA" id="ARBA00022679"/>
    </source>
</evidence>
<dbReference type="CDD" id="cd00609">
    <property type="entry name" value="AAT_like"/>
    <property type="match status" value="1"/>
</dbReference>
<dbReference type="eggNOG" id="COG0436">
    <property type="taxonomic scope" value="Bacteria"/>
</dbReference>
<comment type="cofactor">
    <cofactor evidence="1">
        <name>pyridoxal 5'-phosphate</name>
        <dbReference type="ChEBI" id="CHEBI:597326"/>
    </cofactor>
</comment>
<keyword evidence="5" id="KW-0663">Pyridoxal phosphate</keyword>
<dbReference type="InterPro" id="IPR015422">
    <property type="entry name" value="PyrdxlP-dep_Trfase_small"/>
</dbReference>
<comment type="similarity">
    <text evidence="2">Belongs to the class-I pyridoxal-phosphate-dependent aminotransferase family.</text>
</comment>
<dbReference type="AlphaFoldDB" id="U3GZ67"/>
<evidence type="ECO:0000256" key="5">
    <source>
        <dbReference type="ARBA" id="ARBA00022898"/>
    </source>
</evidence>
<dbReference type="Pfam" id="PF00155">
    <property type="entry name" value="Aminotran_1_2"/>
    <property type="match status" value="1"/>
</dbReference>
<dbReference type="GO" id="GO:0030170">
    <property type="term" value="F:pyridoxal phosphate binding"/>
    <property type="evidence" value="ECO:0007669"/>
    <property type="project" value="InterPro"/>
</dbReference>
<dbReference type="GO" id="GO:0016212">
    <property type="term" value="F:kynurenine-oxoglutarate transaminase activity"/>
    <property type="evidence" value="ECO:0007669"/>
    <property type="project" value="TreeGrafter"/>
</dbReference>
<evidence type="ECO:0000256" key="2">
    <source>
        <dbReference type="ARBA" id="ARBA00007441"/>
    </source>
</evidence>
<dbReference type="GeneID" id="78249675"/>
<dbReference type="GO" id="GO:0005737">
    <property type="term" value="C:cytoplasm"/>
    <property type="evidence" value="ECO:0007669"/>
    <property type="project" value="TreeGrafter"/>
</dbReference>
<dbReference type="InterPro" id="IPR015421">
    <property type="entry name" value="PyrdxlP-dep_Trfase_major"/>
</dbReference>
<evidence type="ECO:0000256" key="3">
    <source>
        <dbReference type="ARBA" id="ARBA00022576"/>
    </source>
</evidence>
<dbReference type="HOGENOM" id="CLU_017584_4_0_11"/>
<dbReference type="InterPro" id="IPR015424">
    <property type="entry name" value="PyrdxlP-dep_Trfase"/>
</dbReference>
<dbReference type="InterPro" id="IPR004839">
    <property type="entry name" value="Aminotransferase_I/II_large"/>
</dbReference>
<dbReference type="PANTHER" id="PTHR43807">
    <property type="entry name" value="FI04487P"/>
    <property type="match status" value="1"/>
</dbReference>
<dbReference type="STRING" id="1348662.CARG_04395"/>
<evidence type="ECO:0000313" key="8">
    <source>
        <dbReference type="Proteomes" id="UP000016943"/>
    </source>
</evidence>
<evidence type="ECO:0000313" key="7">
    <source>
        <dbReference type="EMBL" id="AGU15022.1"/>
    </source>
</evidence>
<dbReference type="EMBL" id="CP006365">
    <property type="protein sequence ID" value="AGU15022.1"/>
    <property type="molecule type" value="Genomic_DNA"/>
</dbReference>